<accession>A0ABT7CBM2</accession>
<reference evidence="2" key="2">
    <citation type="journal article" date="2022" name="Sci. Rep.">
        <title>In silico prediction of the enzymes involved in the degradation of the herbicide molinate by Gulosibacter molinativorax ON4T.</title>
        <authorList>
            <person name="Lopes A.R."/>
            <person name="Bunin E."/>
            <person name="Viana A.T."/>
            <person name="Froufe H."/>
            <person name="Munoz-Merida A."/>
            <person name="Pinho D."/>
            <person name="Figueiredo J."/>
            <person name="Barroso C."/>
            <person name="Vaz-Moreira I."/>
            <person name="Bellanger X."/>
            <person name="Egas C."/>
            <person name="Nunes O.C."/>
        </authorList>
    </citation>
    <scope>NUCLEOTIDE SEQUENCE</scope>
    <source>
        <strain evidence="2">ON4</strain>
    </source>
</reference>
<keyword evidence="1" id="KW-0472">Membrane</keyword>
<comment type="caution">
    <text evidence="2">The sequence shown here is derived from an EMBL/GenBank/DDBJ whole genome shotgun (WGS) entry which is preliminary data.</text>
</comment>
<evidence type="ECO:0000313" key="2">
    <source>
        <dbReference type="EMBL" id="MDJ1372544.1"/>
    </source>
</evidence>
<evidence type="ECO:0000313" key="3">
    <source>
        <dbReference type="Proteomes" id="UP001170379"/>
    </source>
</evidence>
<keyword evidence="1" id="KW-1133">Transmembrane helix</keyword>
<keyword evidence="1" id="KW-0812">Transmembrane</keyword>
<feature type="transmembrane region" description="Helical" evidence="1">
    <location>
        <begin position="48"/>
        <end position="68"/>
    </location>
</feature>
<dbReference type="EMBL" id="PXVD01000030">
    <property type="protein sequence ID" value="MDJ1372544.1"/>
    <property type="molecule type" value="Genomic_DNA"/>
</dbReference>
<feature type="transmembrane region" description="Helical" evidence="1">
    <location>
        <begin position="80"/>
        <end position="98"/>
    </location>
</feature>
<keyword evidence="3" id="KW-1185">Reference proteome</keyword>
<organism evidence="2 3">
    <name type="scientific">Gulosibacter molinativorax</name>
    <dbReference type="NCBI Taxonomy" id="256821"/>
    <lineage>
        <taxon>Bacteria</taxon>
        <taxon>Bacillati</taxon>
        <taxon>Actinomycetota</taxon>
        <taxon>Actinomycetes</taxon>
        <taxon>Micrococcales</taxon>
        <taxon>Microbacteriaceae</taxon>
        <taxon>Gulosibacter</taxon>
    </lineage>
</organism>
<gene>
    <name evidence="2" type="ORF">C7K25_14440</name>
</gene>
<dbReference type="RefSeq" id="WP_051266525.1">
    <property type="nucleotide sequence ID" value="NZ_CP028426.1"/>
</dbReference>
<protein>
    <recommendedName>
        <fullName evidence="4">Histidine kinase</fullName>
    </recommendedName>
</protein>
<sequence length="131" mass="14033">MSEHVKSAPQWPIKVLRALLAVEALAMVAVTVLLIFELLTQPALSVPMSLALIVLAVIGVAFLSAIVVGVGKCQTWTRGAIIVWQVLQTATAVVILQGDMAAGIGWALAFLALAILLLTFHPTVTERLRRR</sequence>
<feature type="transmembrane region" description="Helical" evidence="1">
    <location>
        <begin position="15"/>
        <end position="36"/>
    </location>
</feature>
<reference evidence="2" key="1">
    <citation type="submission" date="2018-03" db="EMBL/GenBank/DDBJ databases">
        <authorList>
            <person name="Nunes O.C."/>
            <person name="Lopes A.R."/>
            <person name="Froufe H."/>
            <person name="Munoz-Merida A."/>
            <person name="Barroso C."/>
            <person name="Egas C."/>
        </authorList>
    </citation>
    <scope>NUCLEOTIDE SEQUENCE</scope>
    <source>
        <strain evidence="2">ON4</strain>
    </source>
</reference>
<feature type="transmembrane region" description="Helical" evidence="1">
    <location>
        <begin position="104"/>
        <end position="124"/>
    </location>
</feature>
<proteinExistence type="predicted"/>
<evidence type="ECO:0008006" key="4">
    <source>
        <dbReference type="Google" id="ProtNLM"/>
    </source>
</evidence>
<evidence type="ECO:0000256" key="1">
    <source>
        <dbReference type="SAM" id="Phobius"/>
    </source>
</evidence>
<name>A0ABT7CBM2_9MICO</name>
<dbReference type="Proteomes" id="UP001170379">
    <property type="component" value="Unassembled WGS sequence"/>
</dbReference>